<dbReference type="InterPro" id="IPR029062">
    <property type="entry name" value="Class_I_gatase-like"/>
</dbReference>
<dbReference type="AlphaFoldDB" id="A0A9P5U7S3"/>
<dbReference type="OrthoDB" id="543156at2759"/>
<feature type="domain" description="DJ-1/PfpI" evidence="1">
    <location>
        <begin position="94"/>
        <end position="209"/>
    </location>
</feature>
<sequence length="243" mass="26409">MSNTISLATKLTAKKTYRLAVCLYPGVTTLDYQGPIELLGLFSTTNRAKPDSFLQSFKHLPEFAIDPEYLSHTREPVIPWAGPPALPTGTYTEAINAGTQFDIIMIPGGTTGSPDLVDRSLLEFVKHQAPGAKHIFTICTGSWILAGTGLLNGERATSNKALFKKITESTKDMNITWIPKARFVINNDKKIWTSSGVTAGLDMANAFLEYLAGPESAKELGAVIEMRFKGAEDDEFASVHGLV</sequence>
<keyword evidence="3" id="KW-1185">Reference proteome</keyword>
<keyword evidence="2" id="KW-0315">Glutamine amidotransferase</keyword>
<dbReference type="CDD" id="cd03139">
    <property type="entry name" value="GATase1_PfpI_2"/>
    <property type="match status" value="1"/>
</dbReference>
<organism evidence="2 3">
    <name type="scientific">Rhodocollybia butyracea</name>
    <dbReference type="NCBI Taxonomy" id="206335"/>
    <lineage>
        <taxon>Eukaryota</taxon>
        <taxon>Fungi</taxon>
        <taxon>Dikarya</taxon>
        <taxon>Basidiomycota</taxon>
        <taxon>Agaricomycotina</taxon>
        <taxon>Agaricomycetes</taxon>
        <taxon>Agaricomycetidae</taxon>
        <taxon>Agaricales</taxon>
        <taxon>Marasmiineae</taxon>
        <taxon>Omphalotaceae</taxon>
        <taxon>Rhodocollybia</taxon>
    </lineage>
</organism>
<dbReference type="PANTHER" id="PTHR43130:SF15">
    <property type="entry name" value="THIJ_PFPI FAMILY PROTEIN (AFU_ORTHOLOGUE AFUA_5G14240)"/>
    <property type="match status" value="1"/>
</dbReference>
<comment type="caution">
    <text evidence="2">The sequence shown here is derived from an EMBL/GenBank/DDBJ whole genome shotgun (WGS) entry which is preliminary data.</text>
</comment>
<evidence type="ECO:0000259" key="1">
    <source>
        <dbReference type="Pfam" id="PF01965"/>
    </source>
</evidence>
<reference evidence="2" key="1">
    <citation type="submission" date="2020-11" db="EMBL/GenBank/DDBJ databases">
        <authorList>
            <consortium name="DOE Joint Genome Institute"/>
            <person name="Ahrendt S."/>
            <person name="Riley R."/>
            <person name="Andreopoulos W."/>
            <person name="Labutti K."/>
            <person name="Pangilinan J."/>
            <person name="Ruiz-Duenas F.J."/>
            <person name="Barrasa J.M."/>
            <person name="Sanchez-Garcia M."/>
            <person name="Camarero S."/>
            <person name="Miyauchi S."/>
            <person name="Serrano A."/>
            <person name="Linde D."/>
            <person name="Babiker R."/>
            <person name="Drula E."/>
            <person name="Ayuso-Fernandez I."/>
            <person name="Pacheco R."/>
            <person name="Padilla G."/>
            <person name="Ferreira P."/>
            <person name="Barriuso J."/>
            <person name="Kellner H."/>
            <person name="Castanera R."/>
            <person name="Alfaro M."/>
            <person name="Ramirez L."/>
            <person name="Pisabarro A.G."/>
            <person name="Kuo A."/>
            <person name="Tritt A."/>
            <person name="Lipzen A."/>
            <person name="He G."/>
            <person name="Yan M."/>
            <person name="Ng V."/>
            <person name="Cullen D."/>
            <person name="Martin F."/>
            <person name="Rosso M.-N."/>
            <person name="Henrissat B."/>
            <person name="Hibbett D."/>
            <person name="Martinez A.T."/>
            <person name="Grigoriev I.V."/>
        </authorList>
    </citation>
    <scope>NUCLEOTIDE SEQUENCE</scope>
    <source>
        <strain evidence="2">AH 40177</strain>
    </source>
</reference>
<dbReference type="EMBL" id="JADNRY010000042">
    <property type="protein sequence ID" value="KAF9070230.1"/>
    <property type="molecule type" value="Genomic_DNA"/>
</dbReference>
<dbReference type="Proteomes" id="UP000772434">
    <property type="component" value="Unassembled WGS sequence"/>
</dbReference>
<accession>A0A9P5U7S3</accession>
<dbReference type="InterPro" id="IPR002818">
    <property type="entry name" value="DJ-1/PfpI"/>
</dbReference>
<proteinExistence type="predicted"/>
<dbReference type="SUPFAM" id="SSF52317">
    <property type="entry name" value="Class I glutamine amidotransferase-like"/>
    <property type="match status" value="1"/>
</dbReference>
<evidence type="ECO:0000313" key="3">
    <source>
        <dbReference type="Proteomes" id="UP000772434"/>
    </source>
</evidence>
<name>A0A9P5U7S3_9AGAR</name>
<dbReference type="InterPro" id="IPR052158">
    <property type="entry name" value="INH-QAR"/>
</dbReference>
<dbReference type="Gene3D" id="3.40.50.880">
    <property type="match status" value="1"/>
</dbReference>
<dbReference type="PANTHER" id="PTHR43130">
    <property type="entry name" value="ARAC-FAMILY TRANSCRIPTIONAL REGULATOR"/>
    <property type="match status" value="1"/>
</dbReference>
<protein>
    <submittedName>
        <fullName evidence="2">Class I glutamine amidotransferase-like protein</fullName>
    </submittedName>
</protein>
<evidence type="ECO:0000313" key="2">
    <source>
        <dbReference type="EMBL" id="KAF9070230.1"/>
    </source>
</evidence>
<dbReference type="Pfam" id="PF01965">
    <property type="entry name" value="DJ-1_PfpI"/>
    <property type="match status" value="1"/>
</dbReference>
<gene>
    <name evidence="2" type="ORF">BDP27DRAFT_1221015</name>
</gene>